<keyword evidence="5" id="KW-0539">Nucleus</keyword>
<dbReference type="GO" id="GO:0008270">
    <property type="term" value="F:zinc ion binding"/>
    <property type="evidence" value="ECO:0007669"/>
    <property type="project" value="InterPro"/>
</dbReference>
<evidence type="ECO:0000259" key="7">
    <source>
        <dbReference type="SMART" id="SM00906"/>
    </source>
</evidence>
<accession>A0AAD5EJF8</accession>
<dbReference type="EMBL" id="MU620894">
    <property type="protein sequence ID" value="KAI8584051.1"/>
    <property type="molecule type" value="Genomic_DNA"/>
</dbReference>
<reference evidence="8" key="2">
    <citation type="journal article" date="2022" name="Proc. Natl. Acad. Sci. U.S.A.">
        <title>Diploid-dominant life cycles characterize the early evolution of Fungi.</title>
        <authorList>
            <person name="Amses K.R."/>
            <person name="Simmons D.R."/>
            <person name="Longcore J.E."/>
            <person name="Mondo S.J."/>
            <person name="Seto K."/>
            <person name="Jeronimo G.H."/>
            <person name="Bonds A.E."/>
            <person name="Quandt C.A."/>
            <person name="Davis W.J."/>
            <person name="Chang Y."/>
            <person name="Federici B.A."/>
            <person name="Kuo A."/>
            <person name="LaButti K."/>
            <person name="Pangilinan J."/>
            <person name="Andreopoulos W."/>
            <person name="Tritt A."/>
            <person name="Riley R."/>
            <person name="Hundley H."/>
            <person name="Johnson J."/>
            <person name="Lipzen A."/>
            <person name="Barry K."/>
            <person name="Lang B.F."/>
            <person name="Cuomo C.A."/>
            <person name="Buchler N.E."/>
            <person name="Grigoriev I.V."/>
            <person name="Spatafora J.W."/>
            <person name="Stajich J.E."/>
            <person name="James T.Y."/>
        </authorList>
    </citation>
    <scope>NUCLEOTIDE SEQUENCE</scope>
    <source>
        <strain evidence="8">AG</strain>
    </source>
</reference>
<dbReference type="PANTHER" id="PTHR47338">
    <property type="entry name" value="ZN(II)2CYS6 TRANSCRIPTION FACTOR (EUROFUNG)-RELATED"/>
    <property type="match status" value="1"/>
</dbReference>
<dbReference type="AlphaFoldDB" id="A0AAD5EJF8"/>
<feature type="compositionally biased region" description="Low complexity" evidence="6">
    <location>
        <begin position="642"/>
        <end position="654"/>
    </location>
</feature>
<keyword evidence="4" id="KW-0804">Transcription</keyword>
<dbReference type="Proteomes" id="UP001206595">
    <property type="component" value="Unassembled WGS sequence"/>
</dbReference>
<dbReference type="RefSeq" id="XP_051449055.1">
    <property type="nucleotide sequence ID" value="XM_051585689.1"/>
</dbReference>
<name>A0AAD5EJF8_UMBRA</name>
<dbReference type="CDD" id="cd12148">
    <property type="entry name" value="fungal_TF_MHR"/>
    <property type="match status" value="1"/>
</dbReference>
<evidence type="ECO:0000256" key="5">
    <source>
        <dbReference type="ARBA" id="ARBA00023242"/>
    </source>
</evidence>
<evidence type="ECO:0000256" key="3">
    <source>
        <dbReference type="ARBA" id="ARBA00023015"/>
    </source>
</evidence>
<evidence type="ECO:0000256" key="2">
    <source>
        <dbReference type="ARBA" id="ARBA00022723"/>
    </source>
</evidence>
<dbReference type="GO" id="GO:0005634">
    <property type="term" value="C:nucleus"/>
    <property type="evidence" value="ECO:0007669"/>
    <property type="project" value="UniProtKB-SubCell"/>
</dbReference>
<dbReference type="GO" id="GO:0000981">
    <property type="term" value="F:DNA-binding transcription factor activity, RNA polymerase II-specific"/>
    <property type="evidence" value="ECO:0007669"/>
    <property type="project" value="InterPro"/>
</dbReference>
<keyword evidence="3" id="KW-0805">Transcription regulation</keyword>
<keyword evidence="2" id="KW-0479">Metal-binding</keyword>
<sequence length="765" mass="85109">MCHTCEGAGRVCNIIQPCSICITSSTLCHYTDPDKLRLVWQQSVERYGRDQALERLANMVKEEGSRSSSANTSHLSVPLKMNSGILKAHHIDSMGHFHGETSGLLTSANRNISTTNEFNLPQVTISPPVVSSYNQTHLLDSYFTHVHPRYPFISEKCLAIQLQARASGQPNSLSTLFLYAIFAAGAKMMPTNIEFSTRLFFDYCLEIKHLYMDRPRMSTICALALLSSCCPETTSNGQSSKMLSAMLASESNTMARIMGLHRNIKPSTESSAVQRDRCRVFWVLFVLDRLFSMNNGYPLTWDEKHIDIQPPVVEDYASDEKMVVVMQDFHYYVKLGKIVGRICNHSYTTKSEDMRTSWKLDTMLATLDSWLTSYILELPQHLRYDPSTVVARPRTELDISLTLQHPPKSLFARLLHLIAHTCLILLHSPYISDSDKTDASQQTVASQPSLDLCIYAATLITHITFVMQQEYPIMTSQCPYTSHSLLIAIRIHLMCAMSSDTKLTTEGRKKFVQSANVLQRIAEEAGKLWIMDTLHAMNNIFNIQKRAEQNLPPTPSLSLSSSGKKMKMPTPTEAKRKGNIAAATSLNQTKLRRKKSTKLGYAGTSERTPNNIQLSSPTNSLPERTIPPGGIANIQVAAVVRSPSSASSTGSSPSQINGMGRDKSQSLTTTPSVKTESPVGQDSQVYPSSFAFPVVFNGTSQPVGDFMDLHNLETFSPFQGDASMLYANNMFSYPTNTQSNTVMMDARWQPPNPPFDPTYGFNGPL</sequence>
<dbReference type="SMART" id="SM00906">
    <property type="entry name" value="Fungal_trans"/>
    <property type="match status" value="1"/>
</dbReference>
<dbReference type="GO" id="GO:0003677">
    <property type="term" value="F:DNA binding"/>
    <property type="evidence" value="ECO:0007669"/>
    <property type="project" value="InterPro"/>
</dbReference>
<evidence type="ECO:0000313" key="9">
    <source>
        <dbReference type="Proteomes" id="UP001206595"/>
    </source>
</evidence>
<evidence type="ECO:0000256" key="1">
    <source>
        <dbReference type="ARBA" id="ARBA00004123"/>
    </source>
</evidence>
<organism evidence="8 9">
    <name type="scientific">Umbelopsis ramanniana AG</name>
    <dbReference type="NCBI Taxonomy" id="1314678"/>
    <lineage>
        <taxon>Eukaryota</taxon>
        <taxon>Fungi</taxon>
        <taxon>Fungi incertae sedis</taxon>
        <taxon>Mucoromycota</taxon>
        <taxon>Mucoromycotina</taxon>
        <taxon>Umbelopsidomycetes</taxon>
        <taxon>Umbelopsidales</taxon>
        <taxon>Umbelopsidaceae</taxon>
        <taxon>Umbelopsis</taxon>
    </lineage>
</organism>
<dbReference type="PANTHER" id="PTHR47338:SF5">
    <property type="entry name" value="ZN(II)2CYS6 TRANSCRIPTION FACTOR (EUROFUNG)"/>
    <property type="match status" value="1"/>
</dbReference>
<keyword evidence="9" id="KW-1185">Reference proteome</keyword>
<feature type="domain" description="Xylanolytic transcriptional activator regulatory" evidence="7">
    <location>
        <begin position="244"/>
        <end position="317"/>
    </location>
</feature>
<feature type="region of interest" description="Disordered" evidence="6">
    <location>
        <begin position="642"/>
        <end position="682"/>
    </location>
</feature>
<dbReference type="Pfam" id="PF04082">
    <property type="entry name" value="Fungal_trans"/>
    <property type="match status" value="1"/>
</dbReference>
<protein>
    <recommendedName>
        <fullName evidence="7">Xylanolytic transcriptional activator regulatory domain-containing protein</fullName>
    </recommendedName>
</protein>
<dbReference type="InterPro" id="IPR050815">
    <property type="entry name" value="TF_fung"/>
</dbReference>
<feature type="compositionally biased region" description="Polar residues" evidence="6">
    <location>
        <begin position="665"/>
        <end position="682"/>
    </location>
</feature>
<comment type="subcellular location">
    <subcellularLocation>
        <location evidence="1">Nucleus</location>
    </subcellularLocation>
</comment>
<feature type="region of interest" description="Disordered" evidence="6">
    <location>
        <begin position="551"/>
        <end position="625"/>
    </location>
</feature>
<evidence type="ECO:0000256" key="4">
    <source>
        <dbReference type="ARBA" id="ARBA00023163"/>
    </source>
</evidence>
<reference evidence="8" key="1">
    <citation type="submission" date="2021-06" db="EMBL/GenBank/DDBJ databases">
        <authorList>
            <consortium name="DOE Joint Genome Institute"/>
            <person name="Mondo S.J."/>
            <person name="Amses K.R."/>
            <person name="Simmons D.R."/>
            <person name="Longcore J.E."/>
            <person name="Seto K."/>
            <person name="Alves G.H."/>
            <person name="Bonds A.E."/>
            <person name="Quandt C.A."/>
            <person name="Davis W.J."/>
            <person name="Chang Y."/>
            <person name="Letcher P.M."/>
            <person name="Powell M.J."/>
            <person name="Kuo A."/>
            <person name="Labutti K."/>
            <person name="Pangilinan J."/>
            <person name="Andreopoulos W."/>
            <person name="Tritt A."/>
            <person name="Riley R."/>
            <person name="Hundley H."/>
            <person name="Johnson J."/>
            <person name="Lipzen A."/>
            <person name="Barry K."/>
            <person name="Berbee M.L."/>
            <person name="Buchler N.E."/>
            <person name="Grigoriev I.V."/>
            <person name="Spatafora J.W."/>
            <person name="Stajich J.E."/>
            <person name="James T.Y."/>
        </authorList>
    </citation>
    <scope>NUCLEOTIDE SEQUENCE</scope>
    <source>
        <strain evidence="8">AG</strain>
    </source>
</reference>
<proteinExistence type="predicted"/>
<comment type="caution">
    <text evidence="8">The sequence shown here is derived from an EMBL/GenBank/DDBJ whole genome shotgun (WGS) entry which is preliminary data.</text>
</comment>
<dbReference type="GO" id="GO:0006351">
    <property type="term" value="P:DNA-templated transcription"/>
    <property type="evidence" value="ECO:0007669"/>
    <property type="project" value="InterPro"/>
</dbReference>
<feature type="compositionally biased region" description="Polar residues" evidence="6">
    <location>
        <begin position="605"/>
        <end position="622"/>
    </location>
</feature>
<gene>
    <name evidence="8" type="ORF">K450DRAFT_221257</name>
</gene>
<dbReference type="GeneID" id="75911037"/>
<evidence type="ECO:0000256" key="6">
    <source>
        <dbReference type="SAM" id="MobiDB-lite"/>
    </source>
</evidence>
<dbReference type="InterPro" id="IPR007219">
    <property type="entry name" value="XnlR_reg_dom"/>
</dbReference>
<evidence type="ECO:0000313" key="8">
    <source>
        <dbReference type="EMBL" id="KAI8584051.1"/>
    </source>
</evidence>